<dbReference type="CDD" id="cd04647">
    <property type="entry name" value="LbH_MAT_like"/>
    <property type="match status" value="1"/>
</dbReference>
<name>A0A1H9Q1V0_BUTFI</name>
<protein>
    <submittedName>
        <fullName evidence="3">Acetyltransferase (Isoleucine patch superfamily)</fullName>
    </submittedName>
</protein>
<dbReference type="EMBL" id="FOGJ01000007">
    <property type="protein sequence ID" value="SER54437.1"/>
    <property type="molecule type" value="Genomic_DNA"/>
</dbReference>
<dbReference type="Proteomes" id="UP000182584">
    <property type="component" value="Unassembled WGS sequence"/>
</dbReference>
<sequence length="183" mass="20714">MNKMFRLLVQLYGDLRWLWLNGIVNKIPFWPIRWLFYIMCGMKIGKNSRIGIRTTIIYPKNIKIGSGVIINEDCYLDGRGGLDIGDNTSISIYSKIVTASHSKSSETFEYHSNKTHIGQNVWIGIGAIILDDSYIEDECVISAGSVFKGKSEKGYVYAGNPAVIVNERKLVKKYTLKRNSLII</sequence>
<evidence type="ECO:0000256" key="2">
    <source>
        <dbReference type="ARBA" id="ARBA00022679"/>
    </source>
</evidence>
<dbReference type="GO" id="GO:0008374">
    <property type="term" value="F:O-acyltransferase activity"/>
    <property type="evidence" value="ECO:0007669"/>
    <property type="project" value="TreeGrafter"/>
</dbReference>
<dbReference type="Pfam" id="PF00132">
    <property type="entry name" value="Hexapep"/>
    <property type="match status" value="1"/>
</dbReference>
<evidence type="ECO:0000313" key="3">
    <source>
        <dbReference type="EMBL" id="SER54437.1"/>
    </source>
</evidence>
<proteinExistence type="inferred from homology"/>
<keyword evidence="2 3" id="KW-0808">Transferase</keyword>
<dbReference type="PANTHER" id="PTHR23416">
    <property type="entry name" value="SIALIC ACID SYNTHASE-RELATED"/>
    <property type="match status" value="1"/>
</dbReference>
<organism evidence="3 4">
    <name type="scientific">Butyrivibrio fibrisolvens</name>
    <dbReference type="NCBI Taxonomy" id="831"/>
    <lineage>
        <taxon>Bacteria</taxon>
        <taxon>Bacillati</taxon>
        <taxon>Bacillota</taxon>
        <taxon>Clostridia</taxon>
        <taxon>Lachnospirales</taxon>
        <taxon>Lachnospiraceae</taxon>
        <taxon>Butyrivibrio</taxon>
    </lineage>
</organism>
<dbReference type="RefSeq" id="WP_081356986.1">
    <property type="nucleotide sequence ID" value="NZ_FOGJ01000007.1"/>
</dbReference>
<dbReference type="InterPro" id="IPR051159">
    <property type="entry name" value="Hexapeptide_acetyltransf"/>
</dbReference>
<dbReference type="AlphaFoldDB" id="A0A1H9Q1V0"/>
<dbReference type="Gene3D" id="2.160.10.10">
    <property type="entry name" value="Hexapeptide repeat proteins"/>
    <property type="match status" value="1"/>
</dbReference>
<dbReference type="OrthoDB" id="9801697at2"/>
<dbReference type="InterPro" id="IPR001451">
    <property type="entry name" value="Hexapep"/>
</dbReference>
<evidence type="ECO:0000256" key="1">
    <source>
        <dbReference type="ARBA" id="ARBA00007274"/>
    </source>
</evidence>
<dbReference type="SUPFAM" id="SSF51161">
    <property type="entry name" value="Trimeric LpxA-like enzymes"/>
    <property type="match status" value="1"/>
</dbReference>
<gene>
    <name evidence="3" type="ORF">SAMN04487884_10714</name>
</gene>
<dbReference type="PANTHER" id="PTHR23416:SF23">
    <property type="entry name" value="ACETYLTRANSFERASE C18B11.09C-RELATED"/>
    <property type="match status" value="1"/>
</dbReference>
<dbReference type="GO" id="GO:0005829">
    <property type="term" value="C:cytosol"/>
    <property type="evidence" value="ECO:0007669"/>
    <property type="project" value="TreeGrafter"/>
</dbReference>
<accession>A0A1H9Q1V0</accession>
<evidence type="ECO:0000313" key="4">
    <source>
        <dbReference type="Proteomes" id="UP000182584"/>
    </source>
</evidence>
<comment type="similarity">
    <text evidence="1">Belongs to the transferase hexapeptide repeat family.</text>
</comment>
<dbReference type="InterPro" id="IPR011004">
    <property type="entry name" value="Trimer_LpxA-like_sf"/>
</dbReference>
<reference evidence="3 4" key="1">
    <citation type="submission" date="2016-10" db="EMBL/GenBank/DDBJ databases">
        <authorList>
            <person name="de Groot N.N."/>
        </authorList>
    </citation>
    <scope>NUCLEOTIDE SEQUENCE [LARGE SCALE GENOMIC DNA]</scope>
    <source>
        <strain evidence="3 4">AR40</strain>
    </source>
</reference>